<protein>
    <submittedName>
        <fullName evidence="5">CCHC-type domain-containing protein</fullName>
    </submittedName>
</protein>
<evidence type="ECO:0000313" key="5">
    <source>
        <dbReference type="WBParaSite" id="SVE_0092300.1"/>
    </source>
</evidence>
<name>A0A0K0EWM0_STRVS</name>
<dbReference type="InterPro" id="IPR036875">
    <property type="entry name" value="Znf_CCHC_sf"/>
</dbReference>
<reference evidence="4" key="1">
    <citation type="submission" date="2014-07" db="EMBL/GenBank/DDBJ databases">
        <authorList>
            <person name="Martin A.A"/>
            <person name="De Silva N."/>
        </authorList>
    </citation>
    <scope>NUCLEOTIDE SEQUENCE</scope>
</reference>
<dbReference type="PROSITE" id="PS50158">
    <property type="entry name" value="ZF_CCHC"/>
    <property type="match status" value="1"/>
</dbReference>
<dbReference type="SUPFAM" id="SSF57756">
    <property type="entry name" value="Retrovirus zinc finger-like domains"/>
    <property type="match status" value="1"/>
</dbReference>
<accession>A0A0K0EWM0</accession>
<dbReference type="SUPFAM" id="SSF50630">
    <property type="entry name" value="Acid proteases"/>
    <property type="match status" value="1"/>
</dbReference>
<dbReference type="WBParaSite" id="SVE_0092300.1">
    <property type="protein sequence ID" value="SVE_0092300.1"/>
    <property type="gene ID" value="SVE_0092300"/>
</dbReference>
<dbReference type="InterPro" id="IPR001878">
    <property type="entry name" value="Znf_CCHC"/>
</dbReference>
<dbReference type="GO" id="GO:0008270">
    <property type="term" value="F:zinc ion binding"/>
    <property type="evidence" value="ECO:0007669"/>
    <property type="project" value="UniProtKB-KW"/>
</dbReference>
<dbReference type="GO" id="GO:0003676">
    <property type="term" value="F:nucleic acid binding"/>
    <property type="evidence" value="ECO:0007669"/>
    <property type="project" value="InterPro"/>
</dbReference>
<dbReference type="InterPro" id="IPR021109">
    <property type="entry name" value="Peptidase_aspartic_dom_sf"/>
</dbReference>
<keyword evidence="1" id="KW-0862">Zinc</keyword>
<dbReference type="STRING" id="75913.A0A0K0EWM0"/>
<feature type="region of interest" description="Disordered" evidence="2">
    <location>
        <begin position="636"/>
        <end position="655"/>
    </location>
</feature>
<evidence type="ECO:0000256" key="1">
    <source>
        <dbReference type="PROSITE-ProRule" id="PRU00047"/>
    </source>
</evidence>
<dbReference type="Pfam" id="PF00098">
    <property type="entry name" value="zf-CCHC"/>
    <property type="match status" value="1"/>
</dbReference>
<evidence type="ECO:0000256" key="2">
    <source>
        <dbReference type="SAM" id="MobiDB-lite"/>
    </source>
</evidence>
<dbReference type="AlphaFoldDB" id="A0A0K0EWM0"/>
<sequence>MGITRNPSWKRHKNKAEYYQKSPTFEILTLNKYPIDVPASVLTLTSFNGCVACTKRVIERTIPDEQDRIVLNQELRQIIRTVLSLPANNSYARAYRAACRLYPAASYSASSRAGTNIDELKKVRQRDVESVNDYTNRFYEILHDCIPNLDPRIADQADNNEEKPFTCGDAYLRRELYTTYLHGLKEEISKRILIPQPNLQCLRTVSEEAAVVEDAIRTRGSAGKGRSGTTTKTYAITANRHKPQTDSRQKSVCFNCDKTGHWSNECGETPVQCLTCGRKKHLAKYCYRNKNHGKNNVRGYNNNNNRSNQNNNHNGRRFPISSRITNTLTIVACIIGLLSIPTVQSVEDKWEDPEYFGDYVLRTVFPGCSEYYLPMIWNQNKLYTVKETPAFIVPASKDNYQNCSCTNEGKEFLSGTDDCYSLITLKSSVINARLKFALPEISKLVSFVKIPPVGWAITGEHILDRNRLHTRPNIARIDKDITEMPTNTIANQEEVDTIHTKLKKIIEETIKTKAKKDAKPDLVPSTIVRSSDNKSPDVEKPLVILPSFVDTTKTKVKEVQQPKQVASAPLINRPEIRQSNPVVKAPEIVHPPAEVIQKAREQRPKKVIQDPIVQQVHKNTLSKAEQLLPKTAKTIQNNQPPHVETPKTSKAGGINGRIIPPLNLVKEIKPKEIPPHVNIEVNPTEIHSDTKTAIDADTGIERYFTSPERDTKPKTDTDANPYFTSQNRELIVGQTIKTIETPDNGDSDNLFKVTNGRKPLSNYKTTTRKEEIAPTKVENMAKKEEELMENIKTFVHVSENSDKYDIPFIAKVISKIVSGAEGIDGSIVAYGLALAIIAIKLPYKRVRELLNKIGPSTTRTSNNRLVIGDEANNPTTIPFRDRMELQTLTPQPVKNTLTTSALLKKKAKPNSLQEEAELLVNKAQMLKEDEEIMKSLKAKQVVLSTRGSGVENYSLINVRINQKIKPVYLDDGSAVPLINQDKWYAIGEPALQPTDMVIENTHDQIKLIGECMVEIDVGNGSYKQEKLHIAKGMVFPIILGRSFLSKYGTFTHDYKNKQIRLGKLKIPTEVGLEGKFELLAVQQHAINPVKE</sequence>
<evidence type="ECO:0000259" key="3">
    <source>
        <dbReference type="PROSITE" id="PS50158"/>
    </source>
</evidence>
<feature type="compositionally biased region" description="Low complexity" evidence="2">
    <location>
        <begin position="296"/>
        <end position="313"/>
    </location>
</feature>
<keyword evidence="1" id="KW-0863">Zinc-finger</keyword>
<feature type="region of interest" description="Disordered" evidence="2">
    <location>
        <begin position="296"/>
        <end position="317"/>
    </location>
</feature>
<keyword evidence="1" id="KW-0479">Metal-binding</keyword>
<keyword evidence="4" id="KW-1185">Reference proteome</keyword>
<dbReference type="Gene3D" id="4.10.60.10">
    <property type="entry name" value="Zinc finger, CCHC-type"/>
    <property type="match status" value="1"/>
</dbReference>
<dbReference type="Gene3D" id="2.40.70.10">
    <property type="entry name" value="Acid Proteases"/>
    <property type="match status" value="1"/>
</dbReference>
<proteinExistence type="predicted"/>
<organism evidence="4 5">
    <name type="scientific">Strongyloides venezuelensis</name>
    <name type="common">Threadworm</name>
    <dbReference type="NCBI Taxonomy" id="75913"/>
    <lineage>
        <taxon>Eukaryota</taxon>
        <taxon>Metazoa</taxon>
        <taxon>Ecdysozoa</taxon>
        <taxon>Nematoda</taxon>
        <taxon>Chromadorea</taxon>
        <taxon>Rhabditida</taxon>
        <taxon>Tylenchina</taxon>
        <taxon>Panagrolaimomorpha</taxon>
        <taxon>Strongyloidoidea</taxon>
        <taxon>Strongyloididae</taxon>
        <taxon>Strongyloides</taxon>
    </lineage>
</organism>
<evidence type="ECO:0000313" key="4">
    <source>
        <dbReference type="Proteomes" id="UP000035680"/>
    </source>
</evidence>
<reference evidence="5" key="2">
    <citation type="submission" date="2015-08" db="UniProtKB">
        <authorList>
            <consortium name="WormBaseParasite"/>
        </authorList>
    </citation>
    <scope>IDENTIFICATION</scope>
</reference>
<feature type="domain" description="CCHC-type" evidence="3">
    <location>
        <begin position="253"/>
        <end position="266"/>
    </location>
</feature>
<dbReference type="GO" id="GO:0019899">
    <property type="term" value="F:enzyme binding"/>
    <property type="evidence" value="ECO:0007669"/>
    <property type="project" value="UniProtKB-ARBA"/>
</dbReference>
<dbReference type="Proteomes" id="UP000035680">
    <property type="component" value="Unassembled WGS sequence"/>
</dbReference>
<dbReference type="SMART" id="SM00343">
    <property type="entry name" value="ZnF_C2HC"/>
    <property type="match status" value="2"/>
</dbReference>